<evidence type="ECO:0000313" key="5">
    <source>
        <dbReference type="Proteomes" id="UP000225277"/>
    </source>
</evidence>
<dbReference type="OrthoDB" id="2133190at2759"/>
<feature type="compositionally biased region" description="Polar residues" evidence="2">
    <location>
        <begin position="160"/>
        <end position="176"/>
    </location>
</feature>
<dbReference type="PROSITE" id="PS50888">
    <property type="entry name" value="BHLH"/>
    <property type="match status" value="1"/>
</dbReference>
<organism evidence="4 5">
    <name type="scientific">Ramularia collo-cygni</name>
    <dbReference type="NCBI Taxonomy" id="112498"/>
    <lineage>
        <taxon>Eukaryota</taxon>
        <taxon>Fungi</taxon>
        <taxon>Dikarya</taxon>
        <taxon>Ascomycota</taxon>
        <taxon>Pezizomycotina</taxon>
        <taxon>Dothideomycetes</taxon>
        <taxon>Dothideomycetidae</taxon>
        <taxon>Mycosphaerellales</taxon>
        <taxon>Mycosphaerellaceae</taxon>
        <taxon>Ramularia</taxon>
    </lineage>
</organism>
<dbReference type="InterPro" id="IPR036638">
    <property type="entry name" value="HLH_DNA-bd_sf"/>
</dbReference>
<dbReference type="Pfam" id="PF00010">
    <property type="entry name" value="HLH"/>
    <property type="match status" value="1"/>
</dbReference>
<dbReference type="SUPFAM" id="SSF47459">
    <property type="entry name" value="HLH, helix-loop-helix DNA-binding domain"/>
    <property type="match status" value="1"/>
</dbReference>
<keyword evidence="1" id="KW-0175">Coiled coil</keyword>
<evidence type="ECO:0000256" key="1">
    <source>
        <dbReference type="SAM" id="Coils"/>
    </source>
</evidence>
<proteinExistence type="predicted"/>
<dbReference type="Gene3D" id="4.10.280.10">
    <property type="entry name" value="Helix-loop-helix DNA-binding domain"/>
    <property type="match status" value="1"/>
</dbReference>
<dbReference type="CDD" id="cd11395">
    <property type="entry name" value="bHLHzip_SREBP_like"/>
    <property type="match status" value="1"/>
</dbReference>
<feature type="compositionally biased region" description="Low complexity" evidence="2">
    <location>
        <begin position="238"/>
        <end position="249"/>
    </location>
</feature>
<dbReference type="RefSeq" id="XP_023623876.1">
    <property type="nucleotide sequence ID" value="XM_023768108.1"/>
</dbReference>
<dbReference type="InterPro" id="IPR052099">
    <property type="entry name" value="Regulatory_TF_Diverse"/>
</dbReference>
<feature type="coiled-coil region" evidence="1">
    <location>
        <begin position="312"/>
        <end position="339"/>
    </location>
</feature>
<dbReference type="GeneID" id="35598026"/>
<dbReference type="InterPro" id="IPR011598">
    <property type="entry name" value="bHLH_dom"/>
</dbReference>
<dbReference type="EMBL" id="FJUY01000003">
    <property type="protein sequence ID" value="CZT16983.1"/>
    <property type="molecule type" value="Genomic_DNA"/>
</dbReference>
<name>A0A2D3V995_9PEZI</name>
<gene>
    <name evidence="4" type="ORF">RCC_02815</name>
</gene>
<dbReference type="STRING" id="112498.A0A2D3V995"/>
<feature type="domain" description="BHLH" evidence="3">
    <location>
        <begin position="248"/>
        <end position="315"/>
    </location>
</feature>
<dbReference type="Proteomes" id="UP000225277">
    <property type="component" value="Unassembled WGS sequence"/>
</dbReference>
<evidence type="ECO:0000313" key="4">
    <source>
        <dbReference type="EMBL" id="CZT16983.1"/>
    </source>
</evidence>
<keyword evidence="5" id="KW-1185">Reference proteome</keyword>
<feature type="region of interest" description="Disordered" evidence="2">
    <location>
        <begin position="90"/>
        <end position="250"/>
    </location>
</feature>
<dbReference type="PANTHER" id="PTHR47336:SF2">
    <property type="entry name" value="TRANSCRIPTION FACTOR HMS1-RELATED"/>
    <property type="match status" value="1"/>
</dbReference>
<evidence type="ECO:0000259" key="3">
    <source>
        <dbReference type="PROSITE" id="PS50888"/>
    </source>
</evidence>
<reference evidence="4 5" key="1">
    <citation type="submission" date="2016-03" db="EMBL/GenBank/DDBJ databases">
        <authorList>
            <person name="Ploux O."/>
        </authorList>
    </citation>
    <scope>NUCLEOTIDE SEQUENCE [LARGE SCALE GENOMIC DNA]</scope>
    <source>
        <strain evidence="4 5">URUG2</strain>
    </source>
</reference>
<dbReference type="AlphaFoldDB" id="A0A2D3V995"/>
<dbReference type="GO" id="GO:0046983">
    <property type="term" value="F:protein dimerization activity"/>
    <property type="evidence" value="ECO:0007669"/>
    <property type="project" value="InterPro"/>
</dbReference>
<accession>A0A2D3V995</accession>
<protein>
    <recommendedName>
        <fullName evidence="3">BHLH domain-containing protein</fullName>
    </recommendedName>
</protein>
<sequence>MATWRSNMYNGDPLYPSSEMSPDSLVMEWNNGFRGGEEVQQYHHHHHHRGAEYEHPTPLHHQQIPTSLHHHQEQAQQLSHAIELHSTAAGGLDWNSSPQHGLPSLPPTPISPYSPLRPLHEDDNIADARFAGQPRGDWDQDSFPVHSAQHPCTPDISQVDGPSNRRQSAPTSSDVNPSFLAITKCNKTDPEDTYDADSASSYVGRQSRRSPTAGCGRRSSVQHSHMAAGRDSHHQGRRSSVQSISQSRTRVPHNLVERRYRDNLNNQIEYLRLTLPSLRNAQPTPVETEDAMAMGPRMPSKAVIISTAATYIKDLETERERLLDATKALQEQVSSLQKLVRCEDCSMMGYLNKMQVAN</sequence>
<dbReference type="SMART" id="SM00353">
    <property type="entry name" value="HLH"/>
    <property type="match status" value="1"/>
</dbReference>
<dbReference type="PANTHER" id="PTHR47336">
    <property type="entry name" value="TRANSCRIPTION FACTOR HMS1-RELATED"/>
    <property type="match status" value="1"/>
</dbReference>
<evidence type="ECO:0000256" key="2">
    <source>
        <dbReference type="SAM" id="MobiDB-lite"/>
    </source>
</evidence>